<dbReference type="EC" id="1.1.1.1" evidence="3"/>
<evidence type="ECO:0000256" key="1">
    <source>
        <dbReference type="ARBA" id="ARBA00001947"/>
    </source>
</evidence>
<dbReference type="Gene3D" id="3.90.180.10">
    <property type="entry name" value="Medium-chain alcohol dehydrogenases, catalytic domain"/>
    <property type="match status" value="1"/>
</dbReference>
<protein>
    <recommendedName>
        <fullName evidence="3">alcohol dehydrogenase</fullName>
        <ecNumber evidence="3">1.1.1.1</ecNumber>
    </recommendedName>
</protein>
<evidence type="ECO:0000256" key="2">
    <source>
        <dbReference type="ARBA" id="ARBA00008072"/>
    </source>
</evidence>
<dbReference type="InterPro" id="IPR036291">
    <property type="entry name" value="NAD(P)-bd_dom_sf"/>
</dbReference>
<proteinExistence type="inferred from homology"/>
<name>A0A831TGK1_9BACT</name>
<dbReference type="AlphaFoldDB" id="A0A831TGK1"/>
<evidence type="ECO:0000259" key="8">
    <source>
        <dbReference type="SMART" id="SM00829"/>
    </source>
</evidence>
<evidence type="ECO:0000256" key="6">
    <source>
        <dbReference type="ARBA" id="ARBA00023002"/>
    </source>
</evidence>
<feature type="domain" description="Enoyl reductase (ER)" evidence="8">
    <location>
        <begin position="15"/>
        <end position="345"/>
    </location>
</feature>
<evidence type="ECO:0000256" key="5">
    <source>
        <dbReference type="ARBA" id="ARBA00022833"/>
    </source>
</evidence>
<dbReference type="GO" id="GO:0008270">
    <property type="term" value="F:zinc ion binding"/>
    <property type="evidence" value="ECO:0007669"/>
    <property type="project" value="InterPro"/>
</dbReference>
<dbReference type="SUPFAM" id="SSF50129">
    <property type="entry name" value="GroES-like"/>
    <property type="match status" value="1"/>
</dbReference>
<comment type="cofactor">
    <cofactor evidence="1 7">
        <name>Zn(2+)</name>
        <dbReference type="ChEBI" id="CHEBI:29105"/>
    </cofactor>
</comment>
<accession>A0A831TGK1</accession>
<dbReference type="PANTHER" id="PTHR42940:SF8">
    <property type="entry name" value="VACUOLAR PROTEIN SORTING-ASSOCIATED PROTEIN 11"/>
    <property type="match status" value="1"/>
</dbReference>
<evidence type="ECO:0000256" key="4">
    <source>
        <dbReference type="ARBA" id="ARBA00022723"/>
    </source>
</evidence>
<evidence type="ECO:0000256" key="3">
    <source>
        <dbReference type="ARBA" id="ARBA00013190"/>
    </source>
</evidence>
<dbReference type="EMBL" id="DSIY01000112">
    <property type="protein sequence ID" value="HEG90753.1"/>
    <property type="molecule type" value="Genomic_DNA"/>
</dbReference>
<reference evidence="9" key="1">
    <citation type="journal article" date="2020" name="mSystems">
        <title>Genome- and Community-Level Interaction Insights into Carbon Utilization and Element Cycling Functions of Hydrothermarchaeota in Hydrothermal Sediment.</title>
        <authorList>
            <person name="Zhou Z."/>
            <person name="Liu Y."/>
            <person name="Xu W."/>
            <person name="Pan J."/>
            <person name="Luo Z.H."/>
            <person name="Li M."/>
        </authorList>
    </citation>
    <scope>NUCLEOTIDE SEQUENCE [LARGE SCALE GENOMIC DNA]</scope>
    <source>
        <strain evidence="9">SpSt-210</strain>
    </source>
</reference>
<dbReference type="InterPro" id="IPR011032">
    <property type="entry name" value="GroES-like_sf"/>
</dbReference>
<dbReference type="SMART" id="SM00829">
    <property type="entry name" value="PKS_ER"/>
    <property type="match status" value="1"/>
</dbReference>
<dbReference type="CDD" id="cd05284">
    <property type="entry name" value="arabinose_DH_like"/>
    <property type="match status" value="1"/>
</dbReference>
<comment type="similarity">
    <text evidence="2 7">Belongs to the zinc-containing alcohol dehydrogenase family.</text>
</comment>
<dbReference type="PANTHER" id="PTHR42940">
    <property type="entry name" value="ALCOHOL DEHYDROGENASE 1-RELATED"/>
    <property type="match status" value="1"/>
</dbReference>
<dbReference type="Pfam" id="PF08240">
    <property type="entry name" value="ADH_N"/>
    <property type="match status" value="1"/>
</dbReference>
<dbReference type="InterPro" id="IPR013149">
    <property type="entry name" value="ADH-like_C"/>
</dbReference>
<dbReference type="PROSITE" id="PS00059">
    <property type="entry name" value="ADH_ZINC"/>
    <property type="match status" value="1"/>
</dbReference>
<sequence length="351" mass="37616">MRAARLHRYDPEFRGPDYLAIDEVPDPAIREADDVIVRIDGAGLCRTDLHIIEGIWRGKVSVELPYTLGHENAGFVEEVGPGVRGFRPGDPVIVHPLITDGVCPACRRGNDMHCENSRFPGLNCDGGFAEYLLTKERNLVRLPDGLQPREVAPHADAGLTASHAAKRAARMLEPGSWAVLIGFGGLGHIAFQVLRHLSPARIVVVDRSELALSLARELGTEHAVLAGPDVVAEVRELTSGKGAEVVLDFVGEGGSIEQGLAMTRRAGAYFVIGYGGTVEVPAIDLIAEEKSIIGNLVGTYVDLLELMALAGEGKVRLAVTFYPLEQINQAIRDLHEGKIKGRAVVLPGGAA</sequence>
<organism evidence="9">
    <name type="scientific">Thermorudis peleae</name>
    <dbReference type="NCBI Taxonomy" id="1382356"/>
    <lineage>
        <taxon>Bacteria</taxon>
        <taxon>Pseudomonadati</taxon>
        <taxon>Thermomicrobiota</taxon>
        <taxon>Thermomicrobia</taxon>
        <taxon>Thermomicrobia incertae sedis</taxon>
        <taxon>Thermorudis</taxon>
    </lineage>
</organism>
<dbReference type="SUPFAM" id="SSF51735">
    <property type="entry name" value="NAD(P)-binding Rossmann-fold domains"/>
    <property type="match status" value="1"/>
</dbReference>
<dbReference type="Pfam" id="PF00107">
    <property type="entry name" value="ADH_zinc_N"/>
    <property type="match status" value="1"/>
</dbReference>
<dbReference type="GO" id="GO:0004022">
    <property type="term" value="F:alcohol dehydrogenase (NAD+) activity"/>
    <property type="evidence" value="ECO:0007669"/>
    <property type="project" value="UniProtKB-EC"/>
</dbReference>
<gene>
    <name evidence="9" type="ORF">ENP34_04835</name>
</gene>
<dbReference type="Gene3D" id="3.40.50.720">
    <property type="entry name" value="NAD(P)-binding Rossmann-like Domain"/>
    <property type="match status" value="1"/>
</dbReference>
<keyword evidence="4 7" id="KW-0479">Metal-binding</keyword>
<dbReference type="InterPro" id="IPR013154">
    <property type="entry name" value="ADH-like_N"/>
</dbReference>
<dbReference type="InterPro" id="IPR002328">
    <property type="entry name" value="ADH_Zn_CS"/>
</dbReference>
<dbReference type="InterPro" id="IPR020843">
    <property type="entry name" value="ER"/>
</dbReference>
<evidence type="ECO:0000313" key="9">
    <source>
        <dbReference type="EMBL" id="HEG90753.1"/>
    </source>
</evidence>
<keyword evidence="5 7" id="KW-0862">Zinc</keyword>
<evidence type="ECO:0000256" key="7">
    <source>
        <dbReference type="RuleBase" id="RU361277"/>
    </source>
</evidence>
<keyword evidence="6" id="KW-0560">Oxidoreductase</keyword>
<comment type="caution">
    <text evidence="9">The sequence shown here is derived from an EMBL/GenBank/DDBJ whole genome shotgun (WGS) entry which is preliminary data.</text>
</comment>